<dbReference type="EMBL" id="CP035485">
    <property type="protein sequence ID" value="QDI92896.1"/>
    <property type="molecule type" value="Genomic_DNA"/>
</dbReference>
<dbReference type="PRINTS" id="PR00469">
    <property type="entry name" value="PNDRDTASEII"/>
</dbReference>
<dbReference type="RefSeq" id="WP_142091390.1">
    <property type="nucleotide sequence ID" value="NZ_CP035485.1"/>
</dbReference>
<dbReference type="InterPro" id="IPR036188">
    <property type="entry name" value="FAD/NAD-bd_sf"/>
</dbReference>
<dbReference type="InterPro" id="IPR051691">
    <property type="entry name" value="Metab_Enz_Cyan_OpOx_G3PDH"/>
</dbReference>
<sequence>MKYDLIIVGSGPAGLSAGIEAAKNGLKVIILDENPFAGGKLIGQLHEEPKNGWWIGKQVAASLYNEAKALGVRFLYEREVWGIFPKWNVKLNKGKELHAPFILIATGAAEKAIPLPGWTLPGVMAIGAAQVMNNYHRVQPGKKVAVVGVDPLALTVAHEMKMGGVDVVGLFLPPSNDFSGTKSEPKEMISDLASMAHLAPNVMLKTAGKLARYKSIRNMGAHLYPAKGVKVWDIPLVIRKNVREINGGQQVESITVDQMDGEGNIQPNRQQKIEVDCVCISGGLYPVTELTAAIGCESAYIEELGGHVPLYGEDLQTTQDGIYVAGNITGIEGAKIAMAQGQLVGFFVSRRAGFIKDLDEKEMIKYMEKITDARETSPIKFMRNIDRGREKMERRWREYALRKE</sequence>
<protein>
    <submittedName>
        <fullName evidence="3">FAD-dependent oxidoreductase</fullName>
    </submittedName>
</protein>
<reference evidence="4" key="1">
    <citation type="submission" date="2019-01" db="EMBL/GenBank/DDBJ databases">
        <title>Genomic analysis of Salicibibacter sp. NKC3-5.</title>
        <authorList>
            <person name="Oh Y.J."/>
        </authorList>
    </citation>
    <scope>NUCLEOTIDE SEQUENCE [LARGE SCALE GENOMIC DNA]</scope>
    <source>
        <strain evidence="4">NKC3-5</strain>
    </source>
</reference>
<keyword evidence="4" id="KW-1185">Reference proteome</keyword>
<dbReference type="InterPro" id="IPR023753">
    <property type="entry name" value="FAD/NAD-binding_dom"/>
</dbReference>
<keyword evidence="1" id="KW-0560">Oxidoreductase</keyword>
<dbReference type="AlphaFoldDB" id="A0A514LM31"/>
<evidence type="ECO:0000256" key="1">
    <source>
        <dbReference type="ARBA" id="ARBA00023002"/>
    </source>
</evidence>
<proteinExistence type="predicted"/>
<evidence type="ECO:0000259" key="2">
    <source>
        <dbReference type="Pfam" id="PF07992"/>
    </source>
</evidence>
<dbReference type="SUPFAM" id="SSF51905">
    <property type="entry name" value="FAD/NAD(P)-binding domain"/>
    <property type="match status" value="1"/>
</dbReference>
<dbReference type="GO" id="GO:0016491">
    <property type="term" value="F:oxidoreductase activity"/>
    <property type="evidence" value="ECO:0007669"/>
    <property type="project" value="UniProtKB-KW"/>
</dbReference>
<evidence type="ECO:0000313" key="4">
    <source>
        <dbReference type="Proteomes" id="UP000319756"/>
    </source>
</evidence>
<dbReference type="OrthoDB" id="9776839at2"/>
<name>A0A514LM31_9BACI</name>
<gene>
    <name evidence="3" type="ORF">EPH95_18380</name>
</gene>
<dbReference type="PRINTS" id="PR00368">
    <property type="entry name" value="FADPNR"/>
</dbReference>
<dbReference type="PANTHER" id="PTHR42949:SF3">
    <property type="entry name" value="ANAEROBIC GLYCEROL-3-PHOSPHATE DEHYDROGENASE SUBUNIT B"/>
    <property type="match status" value="1"/>
</dbReference>
<feature type="domain" description="FAD/NAD(P)-binding" evidence="2">
    <location>
        <begin position="3"/>
        <end position="341"/>
    </location>
</feature>
<dbReference type="Proteomes" id="UP000319756">
    <property type="component" value="Chromosome"/>
</dbReference>
<accession>A0A514LM31</accession>
<organism evidence="3 4">
    <name type="scientific">Salicibibacter halophilus</name>
    <dbReference type="NCBI Taxonomy" id="2502791"/>
    <lineage>
        <taxon>Bacteria</taxon>
        <taxon>Bacillati</taxon>
        <taxon>Bacillota</taxon>
        <taxon>Bacilli</taxon>
        <taxon>Bacillales</taxon>
        <taxon>Bacillaceae</taxon>
        <taxon>Salicibibacter</taxon>
    </lineage>
</organism>
<dbReference type="KEGG" id="sale:EPH95_18380"/>
<dbReference type="PANTHER" id="PTHR42949">
    <property type="entry name" value="ANAEROBIC GLYCEROL-3-PHOSPHATE DEHYDROGENASE SUBUNIT B"/>
    <property type="match status" value="1"/>
</dbReference>
<dbReference type="Pfam" id="PF07992">
    <property type="entry name" value="Pyr_redox_2"/>
    <property type="match status" value="1"/>
</dbReference>
<evidence type="ECO:0000313" key="3">
    <source>
        <dbReference type="EMBL" id="QDI92896.1"/>
    </source>
</evidence>
<dbReference type="Gene3D" id="3.50.50.60">
    <property type="entry name" value="FAD/NAD(P)-binding domain"/>
    <property type="match status" value="3"/>
</dbReference>